<feature type="transmembrane region" description="Helical" evidence="14">
    <location>
        <begin position="376"/>
        <end position="394"/>
    </location>
</feature>
<proteinExistence type="inferred from homology"/>
<feature type="transmembrane region" description="Helical" evidence="14">
    <location>
        <begin position="430"/>
        <end position="449"/>
    </location>
</feature>
<gene>
    <name evidence="15" type="ORF">IAD12_00480</name>
</gene>
<evidence type="ECO:0000256" key="3">
    <source>
        <dbReference type="ARBA" id="ARBA00022448"/>
    </source>
</evidence>
<feature type="transmembrane region" description="Helical" evidence="14">
    <location>
        <begin position="132"/>
        <end position="152"/>
    </location>
</feature>
<keyword evidence="4" id="KW-1003">Cell membrane</keyword>
<comment type="catalytic activity">
    <reaction evidence="12">
        <text>L-proline(in) + Na(+)(in) = L-proline(out) + Na(+)(out)</text>
        <dbReference type="Rhea" id="RHEA:28967"/>
        <dbReference type="ChEBI" id="CHEBI:29101"/>
        <dbReference type="ChEBI" id="CHEBI:60039"/>
    </reaction>
</comment>
<dbReference type="Pfam" id="PF00474">
    <property type="entry name" value="SSF"/>
    <property type="match status" value="1"/>
</dbReference>
<evidence type="ECO:0000256" key="7">
    <source>
        <dbReference type="ARBA" id="ARBA00022989"/>
    </source>
</evidence>
<evidence type="ECO:0000256" key="8">
    <source>
        <dbReference type="ARBA" id="ARBA00023053"/>
    </source>
</evidence>
<evidence type="ECO:0000256" key="13">
    <source>
        <dbReference type="RuleBase" id="RU362091"/>
    </source>
</evidence>
<evidence type="ECO:0000313" key="15">
    <source>
        <dbReference type="EMBL" id="HIT98714.1"/>
    </source>
</evidence>
<dbReference type="GO" id="GO:0005886">
    <property type="term" value="C:plasma membrane"/>
    <property type="evidence" value="ECO:0007669"/>
    <property type="project" value="UniProtKB-SubCell"/>
</dbReference>
<evidence type="ECO:0000256" key="11">
    <source>
        <dbReference type="ARBA" id="ARBA00023201"/>
    </source>
</evidence>
<feature type="transmembrane region" description="Helical" evidence="14">
    <location>
        <begin position="244"/>
        <end position="265"/>
    </location>
</feature>
<feature type="transmembrane region" description="Helical" evidence="14">
    <location>
        <begin position="400"/>
        <end position="423"/>
    </location>
</feature>
<dbReference type="GO" id="GO:0015293">
    <property type="term" value="F:symporter activity"/>
    <property type="evidence" value="ECO:0007669"/>
    <property type="project" value="UniProtKB-KW"/>
</dbReference>
<dbReference type="InterPro" id="IPR001734">
    <property type="entry name" value="Na/solute_symporter"/>
</dbReference>
<feature type="transmembrane region" description="Helical" evidence="14">
    <location>
        <begin position="81"/>
        <end position="101"/>
    </location>
</feature>
<dbReference type="Proteomes" id="UP000824159">
    <property type="component" value="Unassembled WGS sequence"/>
</dbReference>
<dbReference type="CDD" id="cd10322">
    <property type="entry name" value="SLC5sbd"/>
    <property type="match status" value="1"/>
</dbReference>
<keyword evidence="5 14" id="KW-0812">Transmembrane</keyword>
<evidence type="ECO:0000256" key="9">
    <source>
        <dbReference type="ARBA" id="ARBA00023065"/>
    </source>
</evidence>
<accession>A0A9D1HBC9</accession>
<evidence type="ECO:0000256" key="5">
    <source>
        <dbReference type="ARBA" id="ARBA00022692"/>
    </source>
</evidence>
<evidence type="ECO:0000256" key="6">
    <source>
        <dbReference type="ARBA" id="ARBA00022847"/>
    </source>
</evidence>
<keyword evidence="10 14" id="KW-0472">Membrane</keyword>
<reference evidence="15" key="1">
    <citation type="submission" date="2020-10" db="EMBL/GenBank/DDBJ databases">
        <authorList>
            <person name="Gilroy R."/>
        </authorList>
    </citation>
    <scope>NUCLEOTIDE SEQUENCE</scope>
    <source>
        <strain evidence="15">CHK176-22527</strain>
    </source>
</reference>
<evidence type="ECO:0000256" key="12">
    <source>
        <dbReference type="ARBA" id="ARBA00033708"/>
    </source>
</evidence>
<comment type="subcellular location">
    <subcellularLocation>
        <location evidence="1">Cell membrane</location>
        <topology evidence="1">Multi-pass membrane protein</topology>
    </subcellularLocation>
</comment>
<reference evidence="15" key="2">
    <citation type="journal article" date="2021" name="PeerJ">
        <title>Extensive microbial diversity within the chicken gut microbiome revealed by metagenomics and culture.</title>
        <authorList>
            <person name="Gilroy R."/>
            <person name="Ravi A."/>
            <person name="Getino M."/>
            <person name="Pursley I."/>
            <person name="Horton D.L."/>
            <person name="Alikhan N.F."/>
            <person name="Baker D."/>
            <person name="Gharbi K."/>
            <person name="Hall N."/>
            <person name="Watson M."/>
            <person name="Adriaenssens E.M."/>
            <person name="Foster-Nyarko E."/>
            <person name="Jarju S."/>
            <person name="Secka A."/>
            <person name="Antonio M."/>
            <person name="Oren A."/>
            <person name="Chaudhuri R.R."/>
            <person name="La Ragione R."/>
            <person name="Hildebrand F."/>
            <person name="Pallen M.J."/>
        </authorList>
    </citation>
    <scope>NUCLEOTIDE SEQUENCE</scope>
    <source>
        <strain evidence="15">CHK176-22527</strain>
    </source>
</reference>
<feature type="transmembrane region" description="Helical" evidence="14">
    <location>
        <begin position="6"/>
        <end position="28"/>
    </location>
</feature>
<feature type="transmembrane region" description="Helical" evidence="14">
    <location>
        <begin position="49"/>
        <end position="69"/>
    </location>
</feature>
<dbReference type="PANTHER" id="PTHR48086">
    <property type="entry name" value="SODIUM/PROLINE SYMPORTER-RELATED"/>
    <property type="match status" value="1"/>
</dbReference>
<keyword evidence="11" id="KW-0739">Sodium transport</keyword>
<feature type="transmembrane region" description="Helical" evidence="14">
    <location>
        <begin position="455"/>
        <end position="476"/>
    </location>
</feature>
<keyword evidence="8" id="KW-0915">Sodium</keyword>
<comment type="similarity">
    <text evidence="2 13">Belongs to the sodium:solute symporter (SSF) (TC 2.A.21) family.</text>
</comment>
<dbReference type="AlphaFoldDB" id="A0A9D1HBC9"/>
<feature type="transmembrane region" description="Helical" evidence="14">
    <location>
        <begin position="194"/>
        <end position="213"/>
    </location>
</feature>
<dbReference type="PANTHER" id="PTHR48086:SF3">
    <property type="entry name" value="SODIUM_PROLINE SYMPORTER"/>
    <property type="match status" value="1"/>
</dbReference>
<keyword evidence="7 14" id="KW-1133">Transmembrane helix</keyword>
<dbReference type="GO" id="GO:0006814">
    <property type="term" value="P:sodium ion transport"/>
    <property type="evidence" value="ECO:0007669"/>
    <property type="project" value="UniProtKB-KW"/>
</dbReference>
<sequence>MLEPTNINIISSCSVLLIYFIIMFLVAFKFRGAKMQEQTVEEFAVGSRSFNWILVLFCFVGTFTTSSQLTSWFTWSSTEGLITQYLLIYSAASYYFIFVMAEKCNIWGKRYKMVVMPDFVDVRYNNKAFTKFFAVMAVVIEAPWVIMEFYALGTLVEALTYGVVPHRLATIIIVLFVMAYVLYSGMRSIAWTELIQGILSSIVIAGGFVAMAIKLYGGFGPMMEKIYDMFPEALTVTYDGAYDINYWASICLLCTIGNLCQLSYFTRLFTARTPMDLKKVSIAGGAIIFTMGALELIFAMGARLVPGIEEFFDSELTLFALCDKAFGPVYLGFVVMISVAAGMSLISCVLSAHSLTIWKIFLEGRKNRTEADKLKLIRKTILIYTLVCLVIALMNLPSLYSIALCLFEGLAQFIPMMIFGAYWKRANAKGAISGFIAGLVITYAIYLFAGNSILGYTGGIFGLIVNVALVIIFGLTSKPEPRVIEMFEYADNYDGYDYSDIIKTEKKQA</sequence>
<name>A0A9D1HBC9_9FIRM</name>
<comment type="caution">
    <text evidence="15">The sequence shown here is derived from an EMBL/GenBank/DDBJ whole genome shotgun (WGS) entry which is preliminary data.</text>
</comment>
<keyword evidence="3" id="KW-0813">Transport</keyword>
<evidence type="ECO:0000256" key="2">
    <source>
        <dbReference type="ARBA" id="ARBA00006434"/>
    </source>
</evidence>
<dbReference type="InterPro" id="IPR050277">
    <property type="entry name" value="Sodium:Solute_Symporter"/>
</dbReference>
<evidence type="ECO:0000256" key="1">
    <source>
        <dbReference type="ARBA" id="ARBA00004651"/>
    </source>
</evidence>
<evidence type="ECO:0000256" key="10">
    <source>
        <dbReference type="ARBA" id="ARBA00023136"/>
    </source>
</evidence>
<evidence type="ECO:0000256" key="4">
    <source>
        <dbReference type="ARBA" id="ARBA00022475"/>
    </source>
</evidence>
<dbReference type="PROSITE" id="PS50283">
    <property type="entry name" value="NA_SOLUT_SYMP_3"/>
    <property type="match status" value="1"/>
</dbReference>
<keyword evidence="6" id="KW-0769">Symport</keyword>
<dbReference type="EMBL" id="DVLX01000007">
    <property type="protein sequence ID" value="HIT98714.1"/>
    <property type="molecule type" value="Genomic_DNA"/>
</dbReference>
<feature type="transmembrane region" description="Helical" evidence="14">
    <location>
        <begin position="286"/>
        <end position="305"/>
    </location>
</feature>
<evidence type="ECO:0000313" key="16">
    <source>
        <dbReference type="Proteomes" id="UP000824159"/>
    </source>
</evidence>
<evidence type="ECO:0000256" key="14">
    <source>
        <dbReference type="SAM" id="Phobius"/>
    </source>
</evidence>
<dbReference type="InterPro" id="IPR038377">
    <property type="entry name" value="Na/Glc_symporter_sf"/>
</dbReference>
<feature type="transmembrane region" description="Helical" evidence="14">
    <location>
        <begin position="164"/>
        <end position="182"/>
    </location>
</feature>
<keyword evidence="9" id="KW-0406">Ion transport</keyword>
<protein>
    <submittedName>
        <fullName evidence="15">Sodium:solute symporter family protein</fullName>
    </submittedName>
</protein>
<dbReference type="Gene3D" id="1.20.1730.10">
    <property type="entry name" value="Sodium/glucose cotransporter"/>
    <property type="match status" value="1"/>
</dbReference>
<organism evidence="15 16">
    <name type="scientific">Candidatus Allocopromorpha excrementavium</name>
    <dbReference type="NCBI Taxonomy" id="2840741"/>
    <lineage>
        <taxon>Bacteria</taxon>
        <taxon>Bacillati</taxon>
        <taxon>Bacillota</taxon>
        <taxon>Clostridia</taxon>
        <taxon>Eubacteriales</taxon>
        <taxon>Eubacteriaceae</taxon>
        <taxon>Eubacteriaceae incertae sedis</taxon>
        <taxon>Candidatus Allocopromorpha</taxon>
    </lineage>
</organism>
<feature type="transmembrane region" description="Helical" evidence="14">
    <location>
        <begin position="325"/>
        <end position="355"/>
    </location>
</feature>